<comment type="caution">
    <text evidence="2">The sequence shown here is derived from an EMBL/GenBank/DDBJ whole genome shotgun (WGS) entry which is preliminary data.</text>
</comment>
<feature type="transmembrane region" description="Helical" evidence="1">
    <location>
        <begin position="320"/>
        <end position="339"/>
    </location>
</feature>
<keyword evidence="3" id="KW-1185">Reference proteome</keyword>
<name>A0ABR4F5H2_9PEZI</name>
<dbReference type="Proteomes" id="UP001600888">
    <property type="component" value="Unassembled WGS sequence"/>
</dbReference>
<keyword evidence="1" id="KW-0472">Membrane</keyword>
<keyword evidence="1" id="KW-0812">Transmembrane</keyword>
<gene>
    <name evidence="2" type="ORF">FJTKL_01214</name>
</gene>
<evidence type="ECO:0000256" key="1">
    <source>
        <dbReference type="SAM" id="Phobius"/>
    </source>
</evidence>
<evidence type="ECO:0000313" key="3">
    <source>
        <dbReference type="Proteomes" id="UP001600888"/>
    </source>
</evidence>
<dbReference type="EMBL" id="JBAWTH010000011">
    <property type="protein sequence ID" value="KAL2289936.1"/>
    <property type="molecule type" value="Genomic_DNA"/>
</dbReference>
<reference evidence="2 3" key="1">
    <citation type="submission" date="2024-03" db="EMBL/GenBank/DDBJ databases">
        <title>A high-quality draft genome sequence of Diaporthe vaccinii, a causative agent of upright dieback and viscid rot disease in cranberry plants.</title>
        <authorList>
            <person name="Sarrasin M."/>
            <person name="Lang B.F."/>
            <person name="Burger G."/>
        </authorList>
    </citation>
    <scope>NUCLEOTIDE SEQUENCE [LARGE SCALE GENOMIC DNA]</scope>
    <source>
        <strain evidence="2 3">IS7</strain>
    </source>
</reference>
<organism evidence="2 3">
    <name type="scientific">Diaporthe vaccinii</name>
    <dbReference type="NCBI Taxonomy" id="105482"/>
    <lineage>
        <taxon>Eukaryota</taxon>
        <taxon>Fungi</taxon>
        <taxon>Dikarya</taxon>
        <taxon>Ascomycota</taxon>
        <taxon>Pezizomycotina</taxon>
        <taxon>Sordariomycetes</taxon>
        <taxon>Sordariomycetidae</taxon>
        <taxon>Diaporthales</taxon>
        <taxon>Diaporthaceae</taxon>
        <taxon>Diaporthe</taxon>
        <taxon>Diaporthe eres species complex</taxon>
    </lineage>
</organism>
<accession>A0ABR4F5H2</accession>
<protein>
    <submittedName>
        <fullName evidence="2">Uncharacterized protein</fullName>
    </submittedName>
</protein>
<keyword evidence="1" id="KW-1133">Transmembrane helix</keyword>
<sequence>MINKLHLPMHDIIDSLWAARTQDSHHRLRNGEPVTSLQHAAYTRYCLLQRSYLAHELGIQGRVEDSSFVSDVAQMLRSNLTHQEVISGVEQGLNAVKLRVPVEYCEEIVCFCARLLVMMNVGRFMSEAHLRRSVLWESSSLRECVDNYFDETPKMSCESVKLPKAFNAWSIDTVGGIRVKLTDNLADHLLLVEDDTTVLVFHHASFLECQDASSVLPKGLAEETLRTLALLFPQAEFSRARGVDRNKTTWLKKLYEKYEKSNCVVDRRLTRCGNLTTSDRQVQNFKFWRDRLVILKQAYDEATPSTLSQWWHDRRNGVQWYTFWVAVLVLTLTIFFGLVQSIEGALQVYKAYNP</sequence>
<evidence type="ECO:0000313" key="2">
    <source>
        <dbReference type="EMBL" id="KAL2289936.1"/>
    </source>
</evidence>
<proteinExistence type="predicted"/>